<proteinExistence type="predicted"/>
<protein>
    <submittedName>
        <fullName evidence="1">Uncharacterized protein</fullName>
    </submittedName>
</protein>
<keyword evidence="2" id="KW-1185">Reference proteome</keyword>
<sequence>MILREVMGEPATDNFLVPGPTDINRKVWPRDAQERASNLRYLDVQIFASAQVPHKFEVWVGPAMVVALETPVHYVVRIVATEKLFQLHVNDLKAYRRPMGQPEHGAAERCMHASVYTN</sequence>
<dbReference type="RefSeq" id="XP_014153328.1">
    <property type="nucleotide sequence ID" value="XM_014297853.1"/>
</dbReference>
<dbReference type="EMBL" id="KQ242307">
    <property type="protein sequence ID" value="KNC79426.1"/>
    <property type="molecule type" value="Genomic_DNA"/>
</dbReference>
<evidence type="ECO:0000313" key="2">
    <source>
        <dbReference type="Proteomes" id="UP000054560"/>
    </source>
</evidence>
<dbReference type="AlphaFoldDB" id="A0A0L0FS48"/>
<dbReference type="GeneID" id="25908684"/>
<gene>
    <name evidence="1" type="ORF">SARC_08180</name>
</gene>
<organism evidence="1 2">
    <name type="scientific">Sphaeroforma arctica JP610</name>
    <dbReference type="NCBI Taxonomy" id="667725"/>
    <lineage>
        <taxon>Eukaryota</taxon>
        <taxon>Ichthyosporea</taxon>
        <taxon>Ichthyophonida</taxon>
        <taxon>Sphaeroforma</taxon>
    </lineage>
</organism>
<evidence type="ECO:0000313" key="1">
    <source>
        <dbReference type="EMBL" id="KNC79426.1"/>
    </source>
</evidence>
<reference evidence="1 2" key="1">
    <citation type="submission" date="2011-02" db="EMBL/GenBank/DDBJ databases">
        <title>The Genome Sequence of Sphaeroforma arctica JP610.</title>
        <authorList>
            <consortium name="The Broad Institute Genome Sequencing Platform"/>
            <person name="Russ C."/>
            <person name="Cuomo C."/>
            <person name="Young S.K."/>
            <person name="Zeng Q."/>
            <person name="Gargeya S."/>
            <person name="Alvarado L."/>
            <person name="Berlin A."/>
            <person name="Chapman S.B."/>
            <person name="Chen Z."/>
            <person name="Freedman E."/>
            <person name="Gellesch M."/>
            <person name="Goldberg J."/>
            <person name="Griggs A."/>
            <person name="Gujja S."/>
            <person name="Heilman E."/>
            <person name="Heiman D."/>
            <person name="Howarth C."/>
            <person name="Mehta T."/>
            <person name="Neiman D."/>
            <person name="Pearson M."/>
            <person name="Roberts A."/>
            <person name="Saif S."/>
            <person name="Shea T."/>
            <person name="Shenoy N."/>
            <person name="Sisk P."/>
            <person name="Stolte C."/>
            <person name="Sykes S."/>
            <person name="White J."/>
            <person name="Yandava C."/>
            <person name="Burger G."/>
            <person name="Gray M.W."/>
            <person name="Holland P.W.H."/>
            <person name="King N."/>
            <person name="Lang F.B.F."/>
            <person name="Roger A.J."/>
            <person name="Ruiz-Trillo I."/>
            <person name="Haas B."/>
            <person name="Nusbaum C."/>
            <person name="Birren B."/>
        </authorList>
    </citation>
    <scope>NUCLEOTIDE SEQUENCE [LARGE SCALE GENOMIC DNA]</scope>
    <source>
        <strain evidence="1 2">JP610</strain>
    </source>
</reference>
<dbReference type="Proteomes" id="UP000054560">
    <property type="component" value="Unassembled WGS sequence"/>
</dbReference>
<name>A0A0L0FS48_9EUKA</name>
<accession>A0A0L0FS48</accession>